<dbReference type="AlphaFoldDB" id="A0AAV3NNR9"/>
<proteinExistence type="predicted"/>
<evidence type="ECO:0000313" key="2">
    <source>
        <dbReference type="Proteomes" id="UP001454036"/>
    </source>
</evidence>
<comment type="caution">
    <text evidence="1">The sequence shown here is derived from an EMBL/GenBank/DDBJ whole genome shotgun (WGS) entry which is preliminary data.</text>
</comment>
<sequence length="197" mass="23487">MDGNNQIYPLAFGAATENDHTWSWFFEKLHHIIGARDDLVFISDPRYKVKAKEFLYGIAKAYTEIDFEERIHQIRATKKNVYDYLIDADPKKWARCYFPAMRYSIITTNIAESMNDLLKEAREFPILGMLETIRTKLQGWFHDRLQLAKQWMSMLTPYAERKLAKRDDKSCHFKVHPIDQWRFYLLDNHRNSTVDTT</sequence>
<accession>A0AAV3NNR9</accession>
<gene>
    <name evidence="1" type="ORF">LIER_02251</name>
</gene>
<organism evidence="1 2">
    <name type="scientific">Lithospermum erythrorhizon</name>
    <name type="common">Purple gromwell</name>
    <name type="synonym">Lithospermum officinale var. erythrorhizon</name>
    <dbReference type="NCBI Taxonomy" id="34254"/>
    <lineage>
        <taxon>Eukaryota</taxon>
        <taxon>Viridiplantae</taxon>
        <taxon>Streptophyta</taxon>
        <taxon>Embryophyta</taxon>
        <taxon>Tracheophyta</taxon>
        <taxon>Spermatophyta</taxon>
        <taxon>Magnoliopsida</taxon>
        <taxon>eudicotyledons</taxon>
        <taxon>Gunneridae</taxon>
        <taxon>Pentapetalae</taxon>
        <taxon>asterids</taxon>
        <taxon>lamiids</taxon>
        <taxon>Boraginales</taxon>
        <taxon>Boraginaceae</taxon>
        <taxon>Boraginoideae</taxon>
        <taxon>Lithospermeae</taxon>
        <taxon>Lithospermum</taxon>
    </lineage>
</organism>
<dbReference type="PANTHER" id="PTHR31973:SF187">
    <property type="entry name" value="MUTATOR TRANSPOSASE MUDRA PROTEIN"/>
    <property type="match status" value="1"/>
</dbReference>
<protein>
    <submittedName>
        <fullName evidence="1">Uncharacterized protein</fullName>
    </submittedName>
</protein>
<dbReference type="EMBL" id="BAABME010000241">
    <property type="protein sequence ID" value="GAA0141009.1"/>
    <property type="molecule type" value="Genomic_DNA"/>
</dbReference>
<name>A0AAV3NNR9_LITER</name>
<dbReference type="Proteomes" id="UP001454036">
    <property type="component" value="Unassembled WGS sequence"/>
</dbReference>
<keyword evidence="2" id="KW-1185">Reference proteome</keyword>
<dbReference type="PANTHER" id="PTHR31973">
    <property type="entry name" value="POLYPROTEIN, PUTATIVE-RELATED"/>
    <property type="match status" value="1"/>
</dbReference>
<evidence type="ECO:0000313" key="1">
    <source>
        <dbReference type="EMBL" id="GAA0141009.1"/>
    </source>
</evidence>
<reference evidence="1 2" key="1">
    <citation type="submission" date="2024-01" db="EMBL/GenBank/DDBJ databases">
        <title>The complete chloroplast genome sequence of Lithospermum erythrorhizon: insights into the phylogenetic relationship among Boraginaceae species and the maternal lineages of purple gromwells.</title>
        <authorList>
            <person name="Okada T."/>
            <person name="Watanabe K."/>
        </authorList>
    </citation>
    <scope>NUCLEOTIDE SEQUENCE [LARGE SCALE GENOMIC DNA]</scope>
</reference>